<evidence type="ECO:0000256" key="5">
    <source>
        <dbReference type="ARBA" id="ARBA00022679"/>
    </source>
</evidence>
<keyword evidence="8" id="KW-0067">ATP-binding</keyword>
<keyword evidence="6" id="KW-0547">Nucleotide-binding</keyword>
<evidence type="ECO:0000256" key="2">
    <source>
        <dbReference type="ARBA" id="ARBA00006997"/>
    </source>
</evidence>
<dbReference type="Gene3D" id="3.40.50.300">
    <property type="entry name" value="P-loop containing nucleotide triphosphate hydrolases"/>
    <property type="match status" value="1"/>
</dbReference>
<dbReference type="EMBL" id="CAFBMR010000001">
    <property type="protein sequence ID" value="CAB4899296.1"/>
    <property type="molecule type" value="Genomic_DNA"/>
</dbReference>
<evidence type="ECO:0000256" key="3">
    <source>
        <dbReference type="ARBA" id="ARBA00012154"/>
    </source>
</evidence>
<dbReference type="GO" id="GO:0005524">
    <property type="term" value="F:ATP binding"/>
    <property type="evidence" value="ECO:0007669"/>
    <property type="project" value="UniProtKB-KW"/>
</dbReference>
<dbReference type="InterPro" id="IPR031322">
    <property type="entry name" value="Shikimate/glucono_kinase"/>
</dbReference>
<dbReference type="UniPathway" id="UPA00053">
    <property type="reaction ID" value="UER00088"/>
</dbReference>
<evidence type="ECO:0000256" key="7">
    <source>
        <dbReference type="ARBA" id="ARBA00022777"/>
    </source>
</evidence>
<gene>
    <name evidence="11" type="ORF">UFOPK3610_00028</name>
</gene>
<protein>
    <recommendedName>
        <fullName evidence="3">shikimate kinase</fullName>
        <ecNumber evidence="3">2.7.1.71</ecNumber>
    </recommendedName>
</protein>
<organism evidence="11">
    <name type="scientific">freshwater metagenome</name>
    <dbReference type="NCBI Taxonomy" id="449393"/>
    <lineage>
        <taxon>unclassified sequences</taxon>
        <taxon>metagenomes</taxon>
        <taxon>ecological metagenomes</taxon>
    </lineage>
</organism>
<sequence length="172" mass="18247">MTQPRAVIVGAPGAGKTSVGRALSKAWRVDFRDTDADVEARAGKSVSDIFVNDGEPHFRNLERDAVADALAEHEGVLALGGGAILDESTRALLAGHVVVWLNVGLSDAVKRVGLSSARPMLLGNVRGTMLRLMQEREPLYREVATVEIETDGRAISDIVADVVSGLPRSAHA</sequence>
<dbReference type="PANTHER" id="PTHR21087">
    <property type="entry name" value="SHIKIMATE KINASE"/>
    <property type="match status" value="1"/>
</dbReference>
<comment type="pathway">
    <text evidence="1">Metabolic intermediate biosynthesis; chorismate biosynthesis; chorismate from D-erythrose 4-phosphate and phosphoenolpyruvate: step 5/7.</text>
</comment>
<evidence type="ECO:0000256" key="8">
    <source>
        <dbReference type="ARBA" id="ARBA00022840"/>
    </source>
</evidence>
<accession>A0A6J7FVD3</accession>
<evidence type="ECO:0000256" key="1">
    <source>
        <dbReference type="ARBA" id="ARBA00004842"/>
    </source>
</evidence>
<dbReference type="PANTHER" id="PTHR21087:SF16">
    <property type="entry name" value="SHIKIMATE KINASE 1, CHLOROPLASTIC"/>
    <property type="match status" value="1"/>
</dbReference>
<dbReference type="SUPFAM" id="SSF52540">
    <property type="entry name" value="P-loop containing nucleoside triphosphate hydrolases"/>
    <property type="match status" value="1"/>
</dbReference>
<dbReference type="InterPro" id="IPR023000">
    <property type="entry name" value="Shikimate_kinase_CS"/>
</dbReference>
<dbReference type="GO" id="GO:0008652">
    <property type="term" value="P:amino acid biosynthetic process"/>
    <property type="evidence" value="ECO:0007669"/>
    <property type="project" value="UniProtKB-KW"/>
</dbReference>
<evidence type="ECO:0000256" key="4">
    <source>
        <dbReference type="ARBA" id="ARBA00022605"/>
    </source>
</evidence>
<dbReference type="GO" id="GO:0009073">
    <property type="term" value="P:aromatic amino acid family biosynthetic process"/>
    <property type="evidence" value="ECO:0007669"/>
    <property type="project" value="UniProtKB-KW"/>
</dbReference>
<reference evidence="11" key="1">
    <citation type="submission" date="2020-05" db="EMBL/GenBank/DDBJ databases">
        <authorList>
            <person name="Chiriac C."/>
            <person name="Salcher M."/>
            <person name="Ghai R."/>
            <person name="Kavagutti S V."/>
        </authorList>
    </citation>
    <scope>NUCLEOTIDE SEQUENCE</scope>
</reference>
<keyword evidence="5" id="KW-0808">Transferase</keyword>
<dbReference type="Pfam" id="PF01202">
    <property type="entry name" value="SKI"/>
    <property type="match status" value="1"/>
</dbReference>
<dbReference type="PROSITE" id="PS01128">
    <property type="entry name" value="SHIKIMATE_KINASE"/>
    <property type="match status" value="1"/>
</dbReference>
<dbReference type="GO" id="GO:0009423">
    <property type="term" value="P:chorismate biosynthetic process"/>
    <property type="evidence" value="ECO:0007669"/>
    <property type="project" value="UniProtKB-UniPathway"/>
</dbReference>
<proteinExistence type="inferred from homology"/>
<evidence type="ECO:0000256" key="9">
    <source>
        <dbReference type="ARBA" id="ARBA00023141"/>
    </source>
</evidence>
<dbReference type="HAMAP" id="MF_00109">
    <property type="entry name" value="Shikimate_kinase"/>
    <property type="match status" value="1"/>
</dbReference>
<dbReference type="AlphaFoldDB" id="A0A6J7FVD3"/>
<keyword evidence="4" id="KW-0028">Amino-acid biosynthesis</keyword>
<dbReference type="GO" id="GO:0004765">
    <property type="term" value="F:shikimate kinase activity"/>
    <property type="evidence" value="ECO:0007669"/>
    <property type="project" value="UniProtKB-EC"/>
</dbReference>
<keyword evidence="9" id="KW-0057">Aromatic amino acid biosynthesis</keyword>
<evidence type="ECO:0000256" key="10">
    <source>
        <dbReference type="ARBA" id="ARBA00048567"/>
    </source>
</evidence>
<dbReference type="GO" id="GO:0005829">
    <property type="term" value="C:cytosol"/>
    <property type="evidence" value="ECO:0007669"/>
    <property type="project" value="TreeGrafter"/>
</dbReference>
<keyword evidence="7" id="KW-0418">Kinase</keyword>
<dbReference type="CDD" id="cd00464">
    <property type="entry name" value="SK"/>
    <property type="match status" value="1"/>
</dbReference>
<comment type="similarity">
    <text evidence="2">Belongs to the shikimate kinase family.</text>
</comment>
<dbReference type="PRINTS" id="PR01100">
    <property type="entry name" value="SHIKIMTKNASE"/>
</dbReference>
<evidence type="ECO:0000256" key="6">
    <source>
        <dbReference type="ARBA" id="ARBA00022741"/>
    </source>
</evidence>
<name>A0A6J7FVD3_9ZZZZ</name>
<dbReference type="InterPro" id="IPR000623">
    <property type="entry name" value="Shikimate_kinase/TSH1"/>
</dbReference>
<dbReference type="InterPro" id="IPR027417">
    <property type="entry name" value="P-loop_NTPase"/>
</dbReference>
<dbReference type="EC" id="2.7.1.71" evidence="3"/>
<comment type="catalytic activity">
    <reaction evidence="10">
        <text>shikimate + ATP = 3-phosphoshikimate + ADP + H(+)</text>
        <dbReference type="Rhea" id="RHEA:13121"/>
        <dbReference type="ChEBI" id="CHEBI:15378"/>
        <dbReference type="ChEBI" id="CHEBI:30616"/>
        <dbReference type="ChEBI" id="CHEBI:36208"/>
        <dbReference type="ChEBI" id="CHEBI:145989"/>
        <dbReference type="ChEBI" id="CHEBI:456216"/>
        <dbReference type="EC" id="2.7.1.71"/>
    </reaction>
</comment>
<evidence type="ECO:0000313" key="11">
    <source>
        <dbReference type="EMBL" id="CAB4899296.1"/>
    </source>
</evidence>